<gene>
    <name evidence="1" type="ORF">LSINAPIS_LOCUS11223</name>
</gene>
<evidence type="ECO:0000313" key="1">
    <source>
        <dbReference type="EMBL" id="VVD00627.1"/>
    </source>
</evidence>
<dbReference type="Proteomes" id="UP000324832">
    <property type="component" value="Unassembled WGS sequence"/>
</dbReference>
<accession>A0A5E4QRM9</accession>
<organism evidence="1 2">
    <name type="scientific">Leptidea sinapis</name>
    <dbReference type="NCBI Taxonomy" id="189913"/>
    <lineage>
        <taxon>Eukaryota</taxon>
        <taxon>Metazoa</taxon>
        <taxon>Ecdysozoa</taxon>
        <taxon>Arthropoda</taxon>
        <taxon>Hexapoda</taxon>
        <taxon>Insecta</taxon>
        <taxon>Pterygota</taxon>
        <taxon>Neoptera</taxon>
        <taxon>Endopterygota</taxon>
        <taxon>Lepidoptera</taxon>
        <taxon>Glossata</taxon>
        <taxon>Ditrysia</taxon>
        <taxon>Papilionoidea</taxon>
        <taxon>Pieridae</taxon>
        <taxon>Dismorphiinae</taxon>
        <taxon>Leptidea</taxon>
    </lineage>
</organism>
<keyword evidence="2" id="KW-1185">Reference proteome</keyword>
<protein>
    <submittedName>
        <fullName evidence="1">Uncharacterized protein</fullName>
    </submittedName>
</protein>
<reference evidence="1 2" key="1">
    <citation type="submission" date="2017-07" db="EMBL/GenBank/DDBJ databases">
        <authorList>
            <person name="Talla V."/>
            <person name="Backstrom N."/>
        </authorList>
    </citation>
    <scope>NUCLEOTIDE SEQUENCE [LARGE SCALE GENOMIC DNA]</scope>
</reference>
<dbReference type="EMBL" id="FZQP02004867">
    <property type="protein sequence ID" value="VVD00627.1"/>
    <property type="molecule type" value="Genomic_DNA"/>
</dbReference>
<evidence type="ECO:0000313" key="2">
    <source>
        <dbReference type="Proteomes" id="UP000324832"/>
    </source>
</evidence>
<proteinExistence type="predicted"/>
<name>A0A5E4QRM9_9NEOP</name>
<sequence>MLKLNNLLCFLR</sequence>